<dbReference type="Pfam" id="PF19279">
    <property type="entry name" value="YegS_C"/>
    <property type="match status" value="1"/>
</dbReference>
<proteinExistence type="predicted"/>
<feature type="region of interest" description="Disordered" evidence="1">
    <location>
        <begin position="1"/>
        <end position="33"/>
    </location>
</feature>
<dbReference type="GO" id="GO:0016020">
    <property type="term" value="C:membrane"/>
    <property type="evidence" value="ECO:0007669"/>
    <property type="project" value="TreeGrafter"/>
</dbReference>
<sequence length="335" mass="34031">MSGGFVNETNSDATTSDADDGRGRGESGGAGGGEGKVAMHSLLSLSWGFFSDVDIESESLRWLGGLRFTVQAVVRILFLRRYKARLRFRALPLNQESHPADDLAGVGAASTAERRAAVAATAAAVKGATAGASIPERPGWREISDDIQGLWALNVTWGAEDMHAAPGAKPGDGAYDIVVISGASRLSLLGLLLIFDGGGHVSHPAVTYIKASEFELDPGQSNTSAGGYLAVDGELIARATSPTSGTETATSHRSSGASSALHGQSASARVGGDPRTATGGLLANDGGDDSCDGSGECAHWHMPYGPMSLKVVRAAARVFGAAGGGGADRPGGNAV</sequence>
<accession>A0A7S0SY97</accession>
<gene>
    <name evidence="3" type="ORF">MANT1106_LOCUS19336</name>
</gene>
<reference evidence="3" key="1">
    <citation type="submission" date="2021-01" db="EMBL/GenBank/DDBJ databases">
        <authorList>
            <person name="Corre E."/>
            <person name="Pelletier E."/>
            <person name="Niang G."/>
            <person name="Scheremetjew M."/>
            <person name="Finn R."/>
            <person name="Kale V."/>
            <person name="Holt S."/>
            <person name="Cochrane G."/>
            <person name="Meng A."/>
            <person name="Brown T."/>
            <person name="Cohen L."/>
        </authorList>
    </citation>
    <scope>NUCLEOTIDE SEQUENCE</scope>
    <source>
        <strain evidence="3">SL-175</strain>
    </source>
</reference>
<dbReference type="AlphaFoldDB" id="A0A7S0SY97"/>
<dbReference type="InterPro" id="IPR045540">
    <property type="entry name" value="YegS/DAGK_C"/>
</dbReference>
<dbReference type="GO" id="GO:0046512">
    <property type="term" value="P:sphingosine biosynthetic process"/>
    <property type="evidence" value="ECO:0007669"/>
    <property type="project" value="TreeGrafter"/>
</dbReference>
<protein>
    <recommendedName>
        <fullName evidence="2">YegS/DAGK C-terminal domain-containing protein</fullName>
    </recommendedName>
</protein>
<evidence type="ECO:0000259" key="2">
    <source>
        <dbReference type="Pfam" id="PF19279"/>
    </source>
</evidence>
<feature type="domain" description="YegS/DAGK C-terminal" evidence="2">
    <location>
        <begin position="160"/>
        <end position="238"/>
    </location>
</feature>
<dbReference type="PANTHER" id="PTHR12358">
    <property type="entry name" value="SPHINGOSINE KINASE"/>
    <property type="match status" value="1"/>
</dbReference>
<dbReference type="InterPro" id="IPR050187">
    <property type="entry name" value="Lipid_Phosphate_FormReg"/>
</dbReference>
<organism evidence="3">
    <name type="scientific">Mantoniella antarctica</name>
    <dbReference type="NCBI Taxonomy" id="81844"/>
    <lineage>
        <taxon>Eukaryota</taxon>
        <taxon>Viridiplantae</taxon>
        <taxon>Chlorophyta</taxon>
        <taxon>Mamiellophyceae</taxon>
        <taxon>Mamiellales</taxon>
        <taxon>Mamiellaceae</taxon>
        <taxon>Mantoniella</taxon>
    </lineage>
</organism>
<name>A0A7S0SY97_9CHLO</name>
<evidence type="ECO:0000256" key="1">
    <source>
        <dbReference type="SAM" id="MobiDB-lite"/>
    </source>
</evidence>
<dbReference type="SUPFAM" id="SSF111331">
    <property type="entry name" value="NAD kinase/diacylglycerol kinase-like"/>
    <property type="match status" value="1"/>
</dbReference>
<dbReference type="Gene3D" id="2.60.200.40">
    <property type="match status" value="1"/>
</dbReference>
<dbReference type="GO" id="GO:0005737">
    <property type="term" value="C:cytoplasm"/>
    <property type="evidence" value="ECO:0007669"/>
    <property type="project" value="TreeGrafter"/>
</dbReference>
<dbReference type="PANTHER" id="PTHR12358:SF31">
    <property type="entry name" value="ACYLGLYCEROL KINASE, MITOCHONDRIAL"/>
    <property type="match status" value="1"/>
</dbReference>
<evidence type="ECO:0000313" key="3">
    <source>
        <dbReference type="EMBL" id="CAD8720124.1"/>
    </source>
</evidence>
<feature type="compositionally biased region" description="Polar residues" evidence="1">
    <location>
        <begin position="241"/>
        <end position="267"/>
    </location>
</feature>
<dbReference type="GO" id="GO:0001727">
    <property type="term" value="F:lipid kinase activity"/>
    <property type="evidence" value="ECO:0007669"/>
    <property type="project" value="TreeGrafter"/>
</dbReference>
<dbReference type="EMBL" id="HBFC01032602">
    <property type="protein sequence ID" value="CAD8720124.1"/>
    <property type="molecule type" value="Transcribed_RNA"/>
</dbReference>
<feature type="region of interest" description="Disordered" evidence="1">
    <location>
        <begin position="241"/>
        <end position="288"/>
    </location>
</feature>
<dbReference type="GO" id="GO:0016773">
    <property type="term" value="F:phosphotransferase activity, alcohol group as acceptor"/>
    <property type="evidence" value="ECO:0007669"/>
    <property type="project" value="UniProtKB-ARBA"/>
</dbReference>
<dbReference type="InterPro" id="IPR016064">
    <property type="entry name" value="NAD/diacylglycerol_kinase_sf"/>
</dbReference>